<evidence type="ECO:0000256" key="6">
    <source>
        <dbReference type="ARBA" id="ARBA00023143"/>
    </source>
</evidence>
<gene>
    <name evidence="7 11" type="primary">flgK</name>
    <name evidence="11" type="ORF">ACFFIX_12295</name>
</gene>
<dbReference type="InterPro" id="IPR001444">
    <property type="entry name" value="Flag_bb_rod_N"/>
</dbReference>
<evidence type="ECO:0000256" key="4">
    <source>
        <dbReference type="ARBA" id="ARBA00016244"/>
    </source>
</evidence>
<dbReference type="SUPFAM" id="SSF64518">
    <property type="entry name" value="Phase 1 flagellin"/>
    <property type="match status" value="1"/>
</dbReference>
<comment type="caution">
    <text evidence="11">The sequence shown here is derived from an EMBL/GenBank/DDBJ whole genome shotgun (WGS) entry which is preliminary data.</text>
</comment>
<dbReference type="RefSeq" id="WP_378934312.1">
    <property type="nucleotide sequence ID" value="NZ_JBHLVO010000009.1"/>
</dbReference>
<dbReference type="InterPro" id="IPR002371">
    <property type="entry name" value="FlgK"/>
</dbReference>
<dbReference type="Pfam" id="PF06429">
    <property type="entry name" value="Flg_bbr_C"/>
    <property type="match status" value="1"/>
</dbReference>
<feature type="domain" description="Flagellar basal body rod protein N-terminal" evidence="8">
    <location>
        <begin position="8"/>
        <end position="38"/>
    </location>
</feature>
<dbReference type="PANTHER" id="PTHR30033:SF1">
    <property type="entry name" value="FLAGELLAR HOOK-ASSOCIATED PROTEIN 1"/>
    <property type="match status" value="1"/>
</dbReference>
<evidence type="ECO:0000256" key="3">
    <source>
        <dbReference type="ARBA" id="ARBA00009677"/>
    </source>
</evidence>
<dbReference type="PANTHER" id="PTHR30033">
    <property type="entry name" value="FLAGELLAR HOOK-ASSOCIATED PROTEIN 1"/>
    <property type="match status" value="1"/>
</dbReference>
<evidence type="ECO:0000256" key="7">
    <source>
        <dbReference type="RuleBase" id="RU362065"/>
    </source>
</evidence>
<evidence type="ECO:0000259" key="10">
    <source>
        <dbReference type="Pfam" id="PF22638"/>
    </source>
</evidence>
<dbReference type="InterPro" id="IPR010930">
    <property type="entry name" value="Flg_bb/hook_C_dom"/>
</dbReference>
<evidence type="ECO:0000259" key="8">
    <source>
        <dbReference type="Pfam" id="PF00460"/>
    </source>
</evidence>
<protein>
    <recommendedName>
        <fullName evidence="4 7">Flagellar hook-associated protein 1</fullName>
        <shortName evidence="7">HAP1</shortName>
    </recommendedName>
</protein>
<comment type="similarity">
    <text evidence="3 7">Belongs to the flagella basal body rod proteins family.</text>
</comment>
<evidence type="ECO:0000313" key="11">
    <source>
        <dbReference type="EMBL" id="MFC0272215.1"/>
    </source>
</evidence>
<keyword evidence="11" id="KW-0282">Flagellum</keyword>
<dbReference type="EMBL" id="JBHLVO010000009">
    <property type="protein sequence ID" value="MFC0272215.1"/>
    <property type="molecule type" value="Genomic_DNA"/>
</dbReference>
<keyword evidence="5 7" id="KW-0964">Secreted</keyword>
<dbReference type="PRINTS" id="PR01005">
    <property type="entry name" value="FLGHOOKAP1"/>
</dbReference>
<dbReference type="InterPro" id="IPR053927">
    <property type="entry name" value="FlgK_helical"/>
</dbReference>
<evidence type="ECO:0000256" key="2">
    <source>
        <dbReference type="ARBA" id="ARBA00004613"/>
    </source>
</evidence>
<comment type="subcellular location">
    <subcellularLocation>
        <location evidence="1 7">Bacterial flagellum</location>
    </subcellularLocation>
    <subcellularLocation>
        <location evidence="2 7">Secreted</location>
    </subcellularLocation>
</comment>
<dbReference type="Proteomes" id="UP001589854">
    <property type="component" value="Unassembled WGS sequence"/>
</dbReference>
<feature type="domain" description="Flagellar hook-associated protein FlgK helical" evidence="10">
    <location>
        <begin position="102"/>
        <end position="354"/>
    </location>
</feature>
<organism evidence="11 12">
    <name type="scientific">Metabacillus herbersteinensis</name>
    <dbReference type="NCBI Taxonomy" id="283816"/>
    <lineage>
        <taxon>Bacteria</taxon>
        <taxon>Bacillati</taxon>
        <taxon>Bacillota</taxon>
        <taxon>Bacilli</taxon>
        <taxon>Bacillales</taxon>
        <taxon>Bacillaceae</taxon>
        <taxon>Metabacillus</taxon>
    </lineage>
</organism>
<reference evidence="11 12" key="1">
    <citation type="submission" date="2024-09" db="EMBL/GenBank/DDBJ databases">
        <authorList>
            <person name="Sun Q."/>
            <person name="Mori K."/>
        </authorList>
    </citation>
    <scope>NUCLEOTIDE SEQUENCE [LARGE SCALE GENOMIC DNA]</scope>
    <source>
        <strain evidence="11 12">CCM 7228</strain>
    </source>
</reference>
<proteinExistence type="inferred from homology"/>
<keyword evidence="6 7" id="KW-0975">Bacterial flagellum</keyword>
<keyword evidence="12" id="KW-1185">Reference proteome</keyword>
<evidence type="ECO:0000256" key="1">
    <source>
        <dbReference type="ARBA" id="ARBA00004365"/>
    </source>
</evidence>
<dbReference type="Pfam" id="PF00460">
    <property type="entry name" value="Flg_bb_rod"/>
    <property type="match status" value="1"/>
</dbReference>
<dbReference type="NCBIfam" id="TIGR02492">
    <property type="entry name" value="flgK_ends"/>
    <property type="match status" value="1"/>
</dbReference>
<dbReference type="Pfam" id="PF22638">
    <property type="entry name" value="FlgK_D1"/>
    <property type="match status" value="1"/>
</dbReference>
<keyword evidence="11" id="KW-0969">Cilium</keyword>
<sequence length="529" mass="58012">MRSTFHGLEVAKRGMFAQQSALHTTGHNIANANTPGYTRQRVNFEQTEPYPAVSMNRPNIPGQMGTGVEAGSVQRVRESFLDVQYRSENNKLGYWESRAEALQKMEEIMNEPSDTGLSKTLDRFWQSFQDLATNPTNAGARSVVRERGIAVAETFNYLSNSLKSVQGDLKSELDVSVKAMNSLANQINNINKQISEIEPHGYLPNDLYDERDRLVDQLSSLANIKVTTHPSGGNALKIAEGTYSVELVDDNGRSIGTLVDAKQQRTNSFAVEYNAENGLVESVQLGTKKIDILDFNSSGELSSLIDSYGYTYTSSDGTVFEKGLYPDMLADIDTLAFDFATKLNSVHREGWSMEDLDPDGDPNTNDATHTPKDFFSFGEGTSLLDSKGASALIQVSKAIQDSTDHIAAAMPNSDNQVHVGDSQNAIRLADVKNNSLNIGGNTTTFQNFYESVIGGMAVDAQEAERLTTNSGVLKDAVDQRRQSVSAVSLDEEMTNMIQFQHAYNASARMITMQDEILDKIINGMGLSGR</sequence>
<name>A0ABV6GF97_9BACI</name>
<feature type="domain" description="Flagellar basal-body/hook protein C-terminal" evidence="9">
    <location>
        <begin position="483"/>
        <end position="522"/>
    </location>
</feature>
<evidence type="ECO:0000313" key="12">
    <source>
        <dbReference type="Proteomes" id="UP001589854"/>
    </source>
</evidence>
<evidence type="ECO:0000259" key="9">
    <source>
        <dbReference type="Pfam" id="PF06429"/>
    </source>
</evidence>
<accession>A0ABV6GF97</accession>
<keyword evidence="11" id="KW-0966">Cell projection</keyword>
<evidence type="ECO:0000256" key="5">
    <source>
        <dbReference type="ARBA" id="ARBA00022525"/>
    </source>
</evidence>